<organism evidence="2 3">
    <name type="scientific">Amblyomma americanum</name>
    <name type="common">Lone star tick</name>
    <dbReference type="NCBI Taxonomy" id="6943"/>
    <lineage>
        <taxon>Eukaryota</taxon>
        <taxon>Metazoa</taxon>
        <taxon>Ecdysozoa</taxon>
        <taxon>Arthropoda</taxon>
        <taxon>Chelicerata</taxon>
        <taxon>Arachnida</taxon>
        <taxon>Acari</taxon>
        <taxon>Parasitiformes</taxon>
        <taxon>Ixodida</taxon>
        <taxon>Ixodoidea</taxon>
        <taxon>Ixodidae</taxon>
        <taxon>Amblyomminae</taxon>
        <taxon>Amblyomma</taxon>
    </lineage>
</organism>
<evidence type="ECO:0000313" key="2">
    <source>
        <dbReference type="EMBL" id="KAK8787564.1"/>
    </source>
</evidence>
<feature type="non-terminal residue" evidence="2">
    <location>
        <position position="285"/>
    </location>
</feature>
<keyword evidence="1" id="KW-1133">Transmembrane helix</keyword>
<keyword evidence="3" id="KW-1185">Reference proteome</keyword>
<name>A0AAQ4FJR2_AMBAM</name>
<feature type="transmembrane region" description="Helical" evidence="1">
    <location>
        <begin position="127"/>
        <end position="152"/>
    </location>
</feature>
<accession>A0AAQ4FJR2</accession>
<feature type="transmembrane region" description="Helical" evidence="1">
    <location>
        <begin position="247"/>
        <end position="272"/>
    </location>
</feature>
<feature type="transmembrane region" description="Helical" evidence="1">
    <location>
        <begin position="20"/>
        <end position="39"/>
    </location>
</feature>
<protein>
    <submittedName>
        <fullName evidence="2">Uncharacterized protein</fullName>
    </submittedName>
</protein>
<sequence length="285" mass="31591">MQQARALFRKRWNTTKREYFLPILAIVIPVALFFLYTSLDIQGAQDIKTLVYDVGSYAGSTNGFLSNGSLQLGDVDFVAAMTQQRVDVKKGVEDPDDFLLEIARHSLADYNGSYLFSYIKKKPSSGYSLLTTINVITGVMLSIVMAVVSLLAKFPPLGINDDAVQKSMGFLRLVPGFAVTWGFSNIHEIGGDAEKCSKLTPTLLSSYCPVSTIMGIEVCCQDCGNDTYCYIPHSAFSVDRWGSGREMLYLFFVGTVLFLLLAFFESNVYGIWYRIKSLSGGRLRG</sequence>
<dbReference type="AlphaFoldDB" id="A0AAQ4FJR2"/>
<proteinExistence type="predicted"/>
<evidence type="ECO:0000313" key="3">
    <source>
        <dbReference type="Proteomes" id="UP001321473"/>
    </source>
</evidence>
<dbReference type="EMBL" id="JARKHS020001702">
    <property type="protein sequence ID" value="KAK8787564.1"/>
    <property type="molecule type" value="Genomic_DNA"/>
</dbReference>
<keyword evidence="1" id="KW-0812">Transmembrane</keyword>
<gene>
    <name evidence="2" type="ORF">V5799_022660</name>
</gene>
<evidence type="ECO:0000256" key="1">
    <source>
        <dbReference type="SAM" id="Phobius"/>
    </source>
</evidence>
<reference evidence="2 3" key="1">
    <citation type="journal article" date="2023" name="Arcadia Sci">
        <title>De novo assembly of a long-read Amblyomma americanum tick genome.</title>
        <authorList>
            <person name="Chou S."/>
            <person name="Poskanzer K.E."/>
            <person name="Rollins M."/>
            <person name="Thuy-Boun P.S."/>
        </authorList>
    </citation>
    <scope>NUCLEOTIDE SEQUENCE [LARGE SCALE GENOMIC DNA]</scope>
    <source>
        <strain evidence="2">F_SG_1</strain>
        <tissue evidence="2">Salivary glands</tissue>
    </source>
</reference>
<keyword evidence="1" id="KW-0472">Membrane</keyword>
<comment type="caution">
    <text evidence="2">The sequence shown here is derived from an EMBL/GenBank/DDBJ whole genome shotgun (WGS) entry which is preliminary data.</text>
</comment>
<dbReference type="Proteomes" id="UP001321473">
    <property type="component" value="Unassembled WGS sequence"/>
</dbReference>